<comment type="caution">
    <text evidence="2">The sequence shown here is derived from an EMBL/GenBank/DDBJ whole genome shotgun (WGS) entry which is preliminary data.</text>
</comment>
<sequence length="149" mass="15374">MARGTWRATASLTGVTTALFALGVALPAQAHAAVRCETVRATVANSQGMSGGTVRATVCKPGSGHAYFDDGYYNYVQDHQADGAAARAYVVDANGRYGPLAVDDTSTSGGEPISWESNGAGSGTVHVYVCLGKKYPWDSGSRCASDSMS</sequence>
<gene>
    <name evidence="2" type="ORF">QFZ22_009570</name>
</gene>
<keyword evidence="1" id="KW-0732">Signal</keyword>
<feature type="chain" id="PRO_5043959043" description="Spore-associated protein A" evidence="1">
    <location>
        <begin position="33"/>
        <end position="149"/>
    </location>
</feature>
<evidence type="ECO:0000313" key="2">
    <source>
        <dbReference type="EMBL" id="MDQ0913498.1"/>
    </source>
</evidence>
<organism evidence="2 3">
    <name type="scientific">Streptomyces canus</name>
    <dbReference type="NCBI Taxonomy" id="58343"/>
    <lineage>
        <taxon>Bacteria</taxon>
        <taxon>Bacillati</taxon>
        <taxon>Actinomycetota</taxon>
        <taxon>Actinomycetes</taxon>
        <taxon>Kitasatosporales</taxon>
        <taxon>Streptomycetaceae</taxon>
        <taxon>Streptomyces</taxon>
        <taxon>Streptomyces aurantiacus group</taxon>
    </lineage>
</organism>
<proteinExistence type="predicted"/>
<name>A0AAW8FU70_9ACTN</name>
<dbReference type="AlphaFoldDB" id="A0AAW8FU70"/>
<evidence type="ECO:0000313" key="3">
    <source>
        <dbReference type="Proteomes" id="UP001234216"/>
    </source>
</evidence>
<dbReference type="EMBL" id="JAUSZV010000006">
    <property type="protein sequence ID" value="MDQ0913498.1"/>
    <property type="molecule type" value="Genomic_DNA"/>
</dbReference>
<accession>A0AAW8FU70</accession>
<evidence type="ECO:0008006" key="4">
    <source>
        <dbReference type="Google" id="ProtNLM"/>
    </source>
</evidence>
<evidence type="ECO:0000256" key="1">
    <source>
        <dbReference type="SAM" id="SignalP"/>
    </source>
</evidence>
<protein>
    <recommendedName>
        <fullName evidence="4">Spore-associated protein A</fullName>
    </recommendedName>
</protein>
<dbReference type="RefSeq" id="WP_306986914.1">
    <property type="nucleotide sequence ID" value="NZ_JAUSYQ010000002.1"/>
</dbReference>
<feature type="signal peptide" evidence="1">
    <location>
        <begin position="1"/>
        <end position="32"/>
    </location>
</feature>
<dbReference type="Proteomes" id="UP001234216">
    <property type="component" value="Unassembled WGS sequence"/>
</dbReference>
<reference evidence="2" key="1">
    <citation type="submission" date="2023-07" db="EMBL/GenBank/DDBJ databases">
        <title>Comparative genomics of wheat-associated soil bacteria to identify genetic determinants of phenazine resistance.</title>
        <authorList>
            <person name="Mouncey N."/>
        </authorList>
    </citation>
    <scope>NUCLEOTIDE SEQUENCE</scope>
    <source>
        <strain evidence="2">V4I22</strain>
    </source>
</reference>